<name>A0ABT2I7V1_9SPHN</name>
<gene>
    <name evidence="8" type="primary">copD</name>
    <name evidence="8" type="ORF">NZK81_15230</name>
</gene>
<feature type="transmembrane region" description="Helical" evidence="6">
    <location>
        <begin position="6"/>
        <end position="28"/>
    </location>
</feature>
<dbReference type="PANTHER" id="PTHR34820">
    <property type="entry name" value="INNER MEMBRANE PROTEIN YEBZ"/>
    <property type="match status" value="1"/>
</dbReference>
<accession>A0ABT2I7V1</accession>
<evidence type="ECO:0000256" key="1">
    <source>
        <dbReference type="ARBA" id="ARBA00004651"/>
    </source>
</evidence>
<reference evidence="8" key="1">
    <citation type="submission" date="2022-09" db="EMBL/GenBank/DDBJ databases">
        <title>Novosphingobium sp. Nov., a polycyclic aromatic hydrocarbon-degrading bacterium isolated form mangrove sediments in HongKong.</title>
        <authorList>
            <person name="Hu Z."/>
        </authorList>
    </citation>
    <scope>NUCLEOTIDE SEQUENCE</scope>
    <source>
        <strain evidence="8">HK4-1</strain>
    </source>
</reference>
<dbReference type="Proteomes" id="UP001165583">
    <property type="component" value="Unassembled WGS sequence"/>
</dbReference>
<dbReference type="PANTHER" id="PTHR34820:SF4">
    <property type="entry name" value="INNER MEMBRANE PROTEIN YEBZ"/>
    <property type="match status" value="1"/>
</dbReference>
<feature type="transmembrane region" description="Helical" evidence="6">
    <location>
        <begin position="281"/>
        <end position="300"/>
    </location>
</feature>
<evidence type="ECO:0000256" key="6">
    <source>
        <dbReference type="SAM" id="Phobius"/>
    </source>
</evidence>
<keyword evidence="3 6" id="KW-0812">Transmembrane</keyword>
<comment type="caution">
    <text evidence="8">The sequence shown here is derived from an EMBL/GenBank/DDBJ whole genome shotgun (WGS) entry which is preliminary data.</text>
</comment>
<sequence length="308" mass="32432">MAAVLIRFALYMDLMLLFGLPLFALYGLRGVERSPEAALTLRRLVGGIAFIGLLLSGQAIVSLTASMSGVAPGEVDSSALRLVIGGTSVGTTWLVRIGALLLFLVIALSPHGLRTGWMWLLSLLGAVALSSVVWTGHGAMDEGWVGLIHLGADIIHLLAAGVWVAALLALTTLLFRPHRRMTQAHVEFSHRALASFAVVGTVVVALLVLTGGVNSWLLVGPERFGSLLGSLYGQLLLVKLLLFGVMLGLAAANRFYMTPVLEAAIACGDHIGAVNGLRKTLLTETTCAIVILGLVAWLGMLEPPISGM</sequence>
<feature type="domain" description="Copper resistance protein D" evidence="7">
    <location>
        <begin position="191"/>
        <end position="298"/>
    </location>
</feature>
<proteinExistence type="predicted"/>
<evidence type="ECO:0000313" key="8">
    <source>
        <dbReference type="EMBL" id="MCT2400905.1"/>
    </source>
</evidence>
<dbReference type="InterPro" id="IPR047689">
    <property type="entry name" value="CopD"/>
</dbReference>
<evidence type="ECO:0000313" key="9">
    <source>
        <dbReference type="Proteomes" id="UP001165583"/>
    </source>
</evidence>
<evidence type="ECO:0000256" key="4">
    <source>
        <dbReference type="ARBA" id="ARBA00022989"/>
    </source>
</evidence>
<dbReference type="Pfam" id="PF05425">
    <property type="entry name" value="CopD"/>
    <property type="match status" value="1"/>
</dbReference>
<evidence type="ECO:0000259" key="7">
    <source>
        <dbReference type="Pfam" id="PF05425"/>
    </source>
</evidence>
<keyword evidence="5 6" id="KW-0472">Membrane</keyword>
<dbReference type="RefSeq" id="WP_260046962.1">
    <property type="nucleotide sequence ID" value="NZ_JANZXA010000010.1"/>
</dbReference>
<feature type="transmembrane region" description="Helical" evidence="6">
    <location>
        <begin position="231"/>
        <end position="252"/>
    </location>
</feature>
<dbReference type="InterPro" id="IPR032694">
    <property type="entry name" value="CopC/D"/>
</dbReference>
<evidence type="ECO:0000256" key="2">
    <source>
        <dbReference type="ARBA" id="ARBA00022475"/>
    </source>
</evidence>
<dbReference type="NCBIfam" id="NF033808">
    <property type="entry name" value="copper_CopD"/>
    <property type="match status" value="1"/>
</dbReference>
<dbReference type="EMBL" id="JANZXA010000010">
    <property type="protein sequence ID" value="MCT2400905.1"/>
    <property type="molecule type" value="Genomic_DNA"/>
</dbReference>
<evidence type="ECO:0000256" key="5">
    <source>
        <dbReference type="ARBA" id="ARBA00023136"/>
    </source>
</evidence>
<feature type="transmembrane region" description="Helical" evidence="6">
    <location>
        <begin position="154"/>
        <end position="175"/>
    </location>
</feature>
<feature type="transmembrane region" description="Helical" evidence="6">
    <location>
        <begin position="116"/>
        <end position="134"/>
    </location>
</feature>
<keyword evidence="9" id="KW-1185">Reference proteome</keyword>
<keyword evidence="2" id="KW-1003">Cell membrane</keyword>
<evidence type="ECO:0000256" key="3">
    <source>
        <dbReference type="ARBA" id="ARBA00022692"/>
    </source>
</evidence>
<feature type="transmembrane region" description="Helical" evidence="6">
    <location>
        <begin position="91"/>
        <end position="109"/>
    </location>
</feature>
<organism evidence="8 9">
    <name type="scientific">Novosphingobium mangrovi</name>
    <name type="common">ex Huang et al. 2023</name>
    <dbReference type="NCBI Taxonomy" id="2976432"/>
    <lineage>
        <taxon>Bacteria</taxon>
        <taxon>Pseudomonadati</taxon>
        <taxon>Pseudomonadota</taxon>
        <taxon>Alphaproteobacteria</taxon>
        <taxon>Sphingomonadales</taxon>
        <taxon>Sphingomonadaceae</taxon>
        <taxon>Novosphingobium</taxon>
    </lineage>
</organism>
<feature type="transmembrane region" description="Helical" evidence="6">
    <location>
        <begin position="48"/>
        <end position="71"/>
    </location>
</feature>
<protein>
    <submittedName>
        <fullName evidence="8">Copper homeostasis membrane protein CopD</fullName>
    </submittedName>
</protein>
<feature type="transmembrane region" description="Helical" evidence="6">
    <location>
        <begin position="196"/>
        <end position="219"/>
    </location>
</feature>
<comment type="subcellular location">
    <subcellularLocation>
        <location evidence="1">Cell membrane</location>
        <topology evidence="1">Multi-pass membrane protein</topology>
    </subcellularLocation>
</comment>
<keyword evidence="4 6" id="KW-1133">Transmembrane helix</keyword>
<dbReference type="InterPro" id="IPR008457">
    <property type="entry name" value="Cu-R_CopD_dom"/>
</dbReference>